<name>A0ABS8ZWT3_9PSEU</name>
<dbReference type="EMBL" id="JAJVCN010000006">
    <property type="protein sequence ID" value="MCE7012156.1"/>
    <property type="molecule type" value="Genomic_DNA"/>
</dbReference>
<dbReference type="Proteomes" id="UP001521150">
    <property type="component" value="Unassembled WGS sequence"/>
</dbReference>
<dbReference type="RefSeq" id="WP_233735217.1">
    <property type="nucleotide sequence ID" value="NZ_JAJVCN010000006.1"/>
</dbReference>
<dbReference type="InterPro" id="IPR029058">
    <property type="entry name" value="AB_hydrolase_fold"/>
</dbReference>
<protein>
    <submittedName>
        <fullName evidence="5">Alpha/beta hydrolase</fullName>
    </submittedName>
</protein>
<feature type="region of interest" description="Disordered" evidence="3">
    <location>
        <begin position="1"/>
        <end position="23"/>
    </location>
</feature>
<evidence type="ECO:0000259" key="4">
    <source>
        <dbReference type="Pfam" id="PF08386"/>
    </source>
</evidence>
<dbReference type="Pfam" id="PF08386">
    <property type="entry name" value="Abhydrolase_4"/>
    <property type="match status" value="1"/>
</dbReference>
<accession>A0ABS8ZWT3</accession>
<evidence type="ECO:0000256" key="1">
    <source>
        <dbReference type="ARBA" id="ARBA00010088"/>
    </source>
</evidence>
<feature type="domain" description="Peptidase S33 tripeptidyl aminopeptidase-like C-terminal" evidence="4">
    <location>
        <begin position="273"/>
        <end position="369"/>
    </location>
</feature>
<dbReference type="SUPFAM" id="SSF53474">
    <property type="entry name" value="alpha/beta-Hydrolases"/>
    <property type="match status" value="1"/>
</dbReference>
<evidence type="ECO:0000313" key="6">
    <source>
        <dbReference type="Proteomes" id="UP001521150"/>
    </source>
</evidence>
<organism evidence="5 6">
    <name type="scientific">Kibdelosporangium philippinense</name>
    <dbReference type="NCBI Taxonomy" id="211113"/>
    <lineage>
        <taxon>Bacteria</taxon>
        <taxon>Bacillati</taxon>
        <taxon>Actinomycetota</taxon>
        <taxon>Actinomycetes</taxon>
        <taxon>Pseudonocardiales</taxon>
        <taxon>Pseudonocardiaceae</taxon>
        <taxon>Kibdelosporangium</taxon>
    </lineage>
</organism>
<evidence type="ECO:0000256" key="2">
    <source>
        <dbReference type="ARBA" id="ARBA00022801"/>
    </source>
</evidence>
<dbReference type="Gene3D" id="3.40.50.1820">
    <property type="entry name" value="alpha/beta hydrolase"/>
    <property type="match status" value="1"/>
</dbReference>
<dbReference type="PANTHER" id="PTHR43248:SF25">
    <property type="entry name" value="AB HYDROLASE-1 DOMAIN-CONTAINING PROTEIN-RELATED"/>
    <property type="match status" value="1"/>
</dbReference>
<evidence type="ECO:0000256" key="3">
    <source>
        <dbReference type="SAM" id="MobiDB-lite"/>
    </source>
</evidence>
<reference evidence="5 6" key="1">
    <citation type="submission" date="2021-12" db="EMBL/GenBank/DDBJ databases">
        <title>Genome sequence of Kibdelosporangium philippinense ATCC 49844.</title>
        <authorList>
            <person name="Fedorov E.A."/>
            <person name="Omeragic M."/>
            <person name="Shalygina K.F."/>
            <person name="Maclea K.S."/>
        </authorList>
    </citation>
    <scope>NUCLEOTIDE SEQUENCE [LARGE SCALE GENOMIC DNA]</scope>
    <source>
        <strain evidence="5 6">ATCC 49844</strain>
    </source>
</reference>
<dbReference type="PANTHER" id="PTHR43248">
    <property type="entry name" value="2-SUCCINYL-6-HYDROXY-2,4-CYCLOHEXADIENE-1-CARBOXYLATE SYNTHASE"/>
    <property type="match status" value="1"/>
</dbReference>
<comment type="similarity">
    <text evidence="1">Belongs to the peptidase S33 family.</text>
</comment>
<dbReference type="InterPro" id="IPR051601">
    <property type="entry name" value="Serine_prot/Carboxylest_S33"/>
</dbReference>
<gene>
    <name evidence="5" type="ORF">LWC34_56510</name>
</gene>
<proteinExistence type="inferred from homology"/>
<sequence>MSKTAAERFDTVTLDPRGTNASTPVTCNPDVINDAPDFNPETGGTLRVVVEYGRNVEASCSKPSRAVIDHLDSRQVARDVEAIRVAIGEQRVSLYSRSYGTLPAQTYAEMFPRRVRAVVLDSVFDHNLSTRQLLQSSARAVEDAFNAFAKWCSMTQSCALYGKDAGAVFDDLCRKAERGELTEPSNPAAKISPTGLSWLTMRRFLYRPDWAPLADRLARLAGLLPPGAAVSFPKSNGSFPYASFCADHRTTFSSEYEWRGEWARMKAQAPHLRTHMVWQIVSICAGWPIPATNPQRKPNIRVPVLVLNSRYDPATPHEWAVNVTRQIPRSALLTYEGAGHGVYDRTACTLGITDRYFIDLVLPAPGTSCPSA</sequence>
<evidence type="ECO:0000313" key="5">
    <source>
        <dbReference type="EMBL" id="MCE7012156.1"/>
    </source>
</evidence>
<comment type="caution">
    <text evidence="5">The sequence shown here is derived from an EMBL/GenBank/DDBJ whole genome shotgun (WGS) entry which is preliminary data.</text>
</comment>
<dbReference type="GO" id="GO:0016787">
    <property type="term" value="F:hydrolase activity"/>
    <property type="evidence" value="ECO:0007669"/>
    <property type="project" value="UniProtKB-KW"/>
</dbReference>
<dbReference type="InterPro" id="IPR013595">
    <property type="entry name" value="Pept_S33_TAP-like_C"/>
</dbReference>
<keyword evidence="6" id="KW-1185">Reference proteome</keyword>
<feature type="compositionally biased region" description="Basic and acidic residues" evidence="3">
    <location>
        <begin position="1"/>
        <end position="10"/>
    </location>
</feature>
<keyword evidence="2 5" id="KW-0378">Hydrolase</keyword>